<evidence type="ECO:0000259" key="2">
    <source>
        <dbReference type="Pfam" id="PF21186"/>
    </source>
</evidence>
<dbReference type="InterPro" id="IPR049280">
    <property type="entry name" value="DUF6852"/>
</dbReference>
<reference evidence="3 4" key="1">
    <citation type="submission" date="2014-08" db="EMBL/GenBank/DDBJ databases">
        <title>Porphyromonas gingivicanis strain:COT-022_OH1391 Genome sequencing.</title>
        <authorList>
            <person name="Wallis C."/>
            <person name="Deusch O."/>
            <person name="O'Flynn C."/>
            <person name="Davis I."/>
            <person name="Jospin G."/>
            <person name="Darling A.E."/>
            <person name="Coil D.A."/>
            <person name="Alexiev A."/>
            <person name="Horsfall A."/>
            <person name="Kirkwood N."/>
            <person name="Harris S."/>
            <person name="Eisen J.A."/>
        </authorList>
    </citation>
    <scope>NUCLEOTIDE SEQUENCE [LARGE SCALE GENOMIC DNA]</scope>
    <source>
        <strain evidence="4">COT-022 OH1391</strain>
    </source>
</reference>
<dbReference type="InterPro" id="IPR041218">
    <property type="entry name" value="DUF5606"/>
</dbReference>
<dbReference type="InterPro" id="IPR049282">
    <property type="entry name" value="BVU_3817_N_sf"/>
</dbReference>
<feature type="domain" description="DUF6852" evidence="2">
    <location>
        <begin position="50"/>
        <end position="120"/>
    </location>
</feature>
<gene>
    <name evidence="3" type="ORF">HQ36_02585</name>
</gene>
<proteinExistence type="predicted"/>
<dbReference type="Pfam" id="PF18347">
    <property type="entry name" value="DUF5606"/>
    <property type="match status" value="1"/>
</dbReference>
<dbReference type="OrthoDB" id="675198at2"/>
<dbReference type="Gene3D" id="1.10.10.1650">
    <property type="match status" value="1"/>
</dbReference>
<dbReference type="STRING" id="266762.HQ36_02585"/>
<dbReference type="eggNOG" id="ENOG502ZPSM">
    <property type="taxonomic scope" value="Bacteria"/>
</dbReference>
<dbReference type="AlphaFoldDB" id="A0A0A2G7C4"/>
<sequence length="146" mass="16510">MLREILSISGRPGLFKLLSHSKGSIIVEALTDGRRTPVYASDRVVSLAEVAIYTTEQEKPLGEVLDLIYKHTEGKEVDLKAVGANKESLYTFFGEVLPSYDRDRVYPTDVKKVVTWYNLLVKNGFDHFVATEEEKKNNEEAKSNNE</sequence>
<dbReference type="InterPro" id="IPR049281">
    <property type="entry name" value="BVU_3817-like_C_sf"/>
</dbReference>
<dbReference type="EMBL" id="JQZW01000007">
    <property type="protein sequence ID" value="KGN98322.1"/>
    <property type="molecule type" value="Genomic_DNA"/>
</dbReference>
<evidence type="ECO:0000313" key="4">
    <source>
        <dbReference type="Proteomes" id="UP000030134"/>
    </source>
</evidence>
<name>A0A0A2G7C4_9PORP</name>
<comment type="caution">
    <text evidence="3">The sequence shown here is derived from an EMBL/GenBank/DDBJ whole genome shotgun (WGS) entry which is preliminary data.</text>
</comment>
<feature type="domain" description="DUF5606" evidence="1">
    <location>
        <begin position="2"/>
        <end position="47"/>
    </location>
</feature>
<keyword evidence="4" id="KW-1185">Reference proteome</keyword>
<evidence type="ECO:0000313" key="3">
    <source>
        <dbReference type="EMBL" id="KGN98322.1"/>
    </source>
</evidence>
<dbReference type="Pfam" id="PF21186">
    <property type="entry name" value="DUF6852"/>
    <property type="match status" value="1"/>
</dbReference>
<evidence type="ECO:0000259" key="1">
    <source>
        <dbReference type="Pfam" id="PF18347"/>
    </source>
</evidence>
<dbReference type="Gene3D" id="2.30.30.730">
    <property type="match status" value="1"/>
</dbReference>
<accession>A0A0A2G7C4</accession>
<dbReference type="RefSeq" id="WP_025842227.1">
    <property type="nucleotide sequence ID" value="NZ_JQZW01000007.1"/>
</dbReference>
<protein>
    <submittedName>
        <fullName evidence="3">Uncharacterized protein</fullName>
    </submittedName>
</protein>
<dbReference type="Proteomes" id="UP000030134">
    <property type="component" value="Unassembled WGS sequence"/>
</dbReference>
<organism evidence="3 4">
    <name type="scientific">Porphyromonas gingivicanis</name>
    <dbReference type="NCBI Taxonomy" id="266762"/>
    <lineage>
        <taxon>Bacteria</taxon>
        <taxon>Pseudomonadati</taxon>
        <taxon>Bacteroidota</taxon>
        <taxon>Bacteroidia</taxon>
        <taxon>Bacteroidales</taxon>
        <taxon>Porphyromonadaceae</taxon>
        <taxon>Porphyromonas</taxon>
    </lineage>
</organism>